<feature type="compositionally biased region" description="Basic residues" evidence="1">
    <location>
        <begin position="61"/>
        <end position="75"/>
    </location>
</feature>
<dbReference type="AlphaFoldDB" id="A0A2I1DFW8"/>
<gene>
    <name evidence="2" type="ORF">P168DRAFT_22730</name>
</gene>
<name>A0A2I1DFW8_ASPC2</name>
<keyword evidence="3" id="KW-1185">Reference proteome</keyword>
<dbReference type="Proteomes" id="UP000234254">
    <property type="component" value="Unassembled WGS sequence"/>
</dbReference>
<dbReference type="RefSeq" id="XP_024697366.1">
    <property type="nucleotide sequence ID" value="XM_024833121.1"/>
</dbReference>
<dbReference type="EMBL" id="MSFM01000001">
    <property type="protein sequence ID" value="PKY08772.1"/>
    <property type="molecule type" value="Genomic_DNA"/>
</dbReference>
<feature type="region of interest" description="Disordered" evidence="1">
    <location>
        <begin position="54"/>
        <end position="130"/>
    </location>
</feature>
<protein>
    <submittedName>
        <fullName evidence="2">Uncharacterized protein</fullName>
    </submittedName>
</protein>
<organism evidence="2 3">
    <name type="scientific">Aspergillus campestris (strain IBT 28561)</name>
    <dbReference type="NCBI Taxonomy" id="1392248"/>
    <lineage>
        <taxon>Eukaryota</taxon>
        <taxon>Fungi</taxon>
        <taxon>Dikarya</taxon>
        <taxon>Ascomycota</taxon>
        <taxon>Pezizomycotina</taxon>
        <taxon>Eurotiomycetes</taxon>
        <taxon>Eurotiomycetidae</taxon>
        <taxon>Eurotiales</taxon>
        <taxon>Aspergillaceae</taxon>
        <taxon>Aspergillus</taxon>
        <taxon>Aspergillus subgen. Circumdati</taxon>
    </lineage>
</organism>
<feature type="compositionally biased region" description="Basic residues" evidence="1">
    <location>
        <begin position="105"/>
        <end position="118"/>
    </location>
</feature>
<dbReference type="VEuPathDB" id="FungiDB:P168DRAFT_22730"/>
<reference evidence="2" key="1">
    <citation type="submission" date="2016-12" db="EMBL/GenBank/DDBJ databases">
        <title>The genomes of Aspergillus section Nigri reveals drivers in fungal speciation.</title>
        <authorList>
            <consortium name="DOE Joint Genome Institute"/>
            <person name="Vesth T.C."/>
            <person name="Nybo J."/>
            <person name="Theobald S."/>
            <person name="Brandl J."/>
            <person name="Frisvad J.C."/>
            <person name="Nielsen K.F."/>
            <person name="Lyhne E.K."/>
            <person name="Kogle M.E."/>
            <person name="Kuo A."/>
            <person name="Riley R."/>
            <person name="Clum A."/>
            <person name="Nolan M."/>
            <person name="Lipzen A."/>
            <person name="Salamov A."/>
            <person name="Henrissat B."/>
            <person name="Wiebenga A."/>
            <person name="De vries R.P."/>
            <person name="Grigoriev I.V."/>
            <person name="Mortensen U.H."/>
            <person name="Andersen M.R."/>
            <person name="Baker S.E."/>
        </authorList>
    </citation>
    <scope>NUCLEOTIDE SEQUENCE</scope>
    <source>
        <strain evidence="2">IBT 28561</strain>
    </source>
</reference>
<sequence length="130" mass="15611">MDTVLVAIFDKWNTTFVSDPWPKRYVYLSGSHSMAWLQRFQYDQLVKKWRDAKRKMTEKNRKGKRTRIKKNIKKKSKEEEEESTKRTITRGTSPMHEFSDALTSNRRKRLVYLPRSRKCRDGMPTRTPVV</sequence>
<evidence type="ECO:0000313" key="2">
    <source>
        <dbReference type="EMBL" id="PKY08772.1"/>
    </source>
</evidence>
<proteinExistence type="predicted"/>
<comment type="caution">
    <text evidence="2">The sequence shown here is derived from an EMBL/GenBank/DDBJ whole genome shotgun (WGS) entry which is preliminary data.</text>
</comment>
<evidence type="ECO:0000313" key="3">
    <source>
        <dbReference type="Proteomes" id="UP000234254"/>
    </source>
</evidence>
<accession>A0A2I1DFW8</accession>
<evidence type="ECO:0000256" key="1">
    <source>
        <dbReference type="SAM" id="MobiDB-lite"/>
    </source>
</evidence>
<dbReference type="GeneID" id="36540645"/>